<dbReference type="Proteomes" id="UP000546464">
    <property type="component" value="Unassembled WGS sequence"/>
</dbReference>
<name>A0A842HIT0_9BACT</name>
<evidence type="ECO:0000313" key="5">
    <source>
        <dbReference type="EMBL" id="MBC2595496.1"/>
    </source>
</evidence>
<dbReference type="GO" id="GO:0003700">
    <property type="term" value="F:DNA-binding transcription factor activity"/>
    <property type="evidence" value="ECO:0007669"/>
    <property type="project" value="InterPro"/>
</dbReference>
<organism evidence="5 6">
    <name type="scientific">Ruficoccus amylovorans</name>
    <dbReference type="NCBI Taxonomy" id="1804625"/>
    <lineage>
        <taxon>Bacteria</taxon>
        <taxon>Pseudomonadati</taxon>
        <taxon>Verrucomicrobiota</taxon>
        <taxon>Opitutia</taxon>
        <taxon>Puniceicoccales</taxon>
        <taxon>Cerasicoccaceae</taxon>
        <taxon>Ruficoccus</taxon>
    </lineage>
</organism>
<gene>
    <name evidence="5" type="ORF">H5P28_14615</name>
</gene>
<proteinExistence type="predicted"/>
<reference evidence="5 6" key="1">
    <citation type="submission" date="2020-07" db="EMBL/GenBank/DDBJ databases">
        <authorList>
            <person name="Feng X."/>
        </authorList>
    </citation>
    <scope>NUCLEOTIDE SEQUENCE [LARGE SCALE GENOMIC DNA]</scope>
    <source>
        <strain evidence="5 6">JCM31066</strain>
    </source>
</reference>
<dbReference type="EMBL" id="JACHVB010000043">
    <property type="protein sequence ID" value="MBC2595496.1"/>
    <property type="molecule type" value="Genomic_DNA"/>
</dbReference>
<protein>
    <submittedName>
        <fullName evidence="5">Helix-turn-helix transcriptional regulator</fullName>
    </submittedName>
</protein>
<dbReference type="InterPro" id="IPR050204">
    <property type="entry name" value="AraC_XylS_family_regulators"/>
</dbReference>
<comment type="caution">
    <text evidence="5">The sequence shown here is derived from an EMBL/GenBank/DDBJ whole genome shotgun (WGS) entry which is preliminary data.</text>
</comment>
<dbReference type="AlphaFoldDB" id="A0A842HIT0"/>
<dbReference type="Gene3D" id="1.10.10.60">
    <property type="entry name" value="Homeodomain-like"/>
    <property type="match status" value="2"/>
</dbReference>
<feature type="domain" description="HTH araC/xylS-type" evidence="4">
    <location>
        <begin position="184"/>
        <end position="282"/>
    </location>
</feature>
<evidence type="ECO:0000256" key="3">
    <source>
        <dbReference type="ARBA" id="ARBA00023163"/>
    </source>
</evidence>
<dbReference type="Pfam" id="PF12833">
    <property type="entry name" value="HTH_18"/>
    <property type="match status" value="1"/>
</dbReference>
<dbReference type="PROSITE" id="PS01124">
    <property type="entry name" value="HTH_ARAC_FAMILY_2"/>
    <property type="match status" value="1"/>
</dbReference>
<evidence type="ECO:0000313" key="6">
    <source>
        <dbReference type="Proteomes" id="UP000546464"/>
    </source>
</evidence>
<evidence type="ECO:0000256" key="2">
    <source>
        <dbReference type="ARBA" id="ARBA00023125"/>
    </source>
</evidence>
<accession>A0A842HIT0</accession>
<dbReference type="PANTHER" id="PTHR46796">
    <property type="entry name" value="HTH-TYPE TRANSCRIPTIONAL ACTIVATOR RHAS-RELATED"/>
    <property type="match status" value="1"/>
</dbReference>
<keyword evidence="1" id="KW-0805">Transcription regulation</keyword>
<evidence type="ECO:0000256" key="1">
    <source>
        <dbReference type="ARBA" id="ARBA00023015"/>
    </source>
</evidence>
<keyword evidence="2" id="KW-0238">DNA-binding</keyword>
<evidence type="ECO:0000259" key="4">
    <source>
        <dbReference type="PROSITE" id="PS01124"/>
    </source>
</evidence>
<keyword evidence="6" id="KW-1185">Reference proteome</keyword>
<dbReference type="InterPro" id="IPR018060">
    <property type="entry name" value="HTH_AraC"/>
</dbReference>
<dbReference type="InterPro" id="IPR009057">
    <property type="entry name" value="Homeodomain-like_sf"/>
</dbReference>
<dbReference type="SUPFAM" id="SSF46689">
    <property type="entry name" value="Homeodomain-like"/>
    <property type="match status" value="2"/>
</dbReference>
<dbReference type="GO" id="GO:0043565">
    <property type="term" value="F:sequence-specific DNA binding"/>
    <property type="evidence" value="ECO:0007669"/>
    <property type="project" value="InterPro"/>
</dbReference>
<dbReference type="SMART" id="SM00342">
    <property type="entry name" value="HTH_ARAC"/>
    <property type="match status" value="1"/>
</dbReference>
<sequence>MNLPQRQTAENLLARVLRSPVAVTRVGQRHYTAGPGAHDEVVTTCRLILLLAGSMRYTVEGRSFVLEAGTQIFVPAWTRRMWSTPLEHGCEIAWCEFDDDPVEFGPGHCFCRTPGRAAFAREKRALAELARLWQAHTRSADDPLLRLGLEAALKPMLARFWQEAAPVLAQDGIEQARPPHPQVRQALRWLEEHFCEPDALARLEAACGLTPNYFRERFREAMMCTPGEYLQRLRLRRARYLIHATGWQHKRIAAEVGYADPLYFSRLYRRFWGHPPSAELSAKDSPPTSGPD</sequence>
<keyword evidence="3" id="KW-0804">Transcription</keyword>
<dbReference type="RefSeq" id="WP_185676451.1">
    <property type="nucleotide sequence ID" value="NZ_JACHVB010000043.1"/>
</dbReference>
<dbReference type="InterPro" id="IPR011051">
    <property type="entry name" value="RmlC_Cupin_sf"/>
</dbReference>
<dbReference type="SUPFAM" id="SSF51182">
    <property type="entry name" value="RmlC-like cupins"/>
    <property type="match status" value="1"/>
</dbReference>